<protein>
    <submittedName>
        <fullName evidence="1">Uncharacterized protein</fullName>
    </submittedName>
</protein>
<proteinExistence type="predicted"/>
<evidence type="ECO:0000313" key="1">
    <source>
        <dbReference type="EMBL" id="KGM34692.1"/>
    </source>
</evidence>
<dbReference type="RefSeq" id="WP_034834428.1">
    <property type="nucleotide sequence ID" value="NZ_JANX01000075.1"/>
</dbReference>
<accession>A0A0A0DCF9</accession>
<sequence length="78" mass="8999">MAYQTIDTPPPAATRVLFYGDALAGGKDNEIGFRIESTREWWERISPTVMELRTETTSTWSVQTIRPTHWRYLDAPDP</sequence>
<organism evidence="1 2">
    <name type="scientific">Inquilinus limosus MP06</name>
    <dbReference type="NCBI Taxonomy" id="1398085"/>
    <lineage>
        <taxon>Bacteria</taxon>
        <taxon>Pseudomonadati</taxon>
        <taxon>Pseudomonadota</taxon>
        <taxon>Alphaproteobacteria</taxon>
        <taxon>Rhodospirillales</taxon>
        <taxon>Rhodospirillaceae</taxon>
        <taxon>Inquilinus</taxon>
    </lineage>
</organism>
<gene>
    <name evidence="1" type="ORF">P409_08825</name>
</gene>
<reference evidence="1 2" key="1">
    <citation type="submission" date="2014-01" db="EMBL/GenBank/DDBJ databases">
        <title>Genome sequence determination for a cystic fibrosis isolate, Inquilinus limosus.</title>
        <authorList>
            <person name="Pino M."/>
            <person name="Di Conza J."/>
            <person name="Gutkind G."/>
        </authorList>
    </citation>
    <scope>NUCLEOTIDE SEQUENCE [LARGE SCALE GENOMIC DNA]</scope>
    <source>
        <strain evidence="1 2">MP06</strain>
    </source>
</reference>
<comment type="caution">
    <text evidence="1">The sequence shown here is derived from an EMBL/GenBank/DDBJ whole genome shotgun (WGS) entry which is preliminary data.</text>
</comment>
<dbReference type="Proteomes" id="UP000029995">
    <property type="component" value="Unassembled WGS sequence"/>
</dbReference>
<evidence type="ECO:0000313" key="2">
    <source>
        <dbReference type="Proteomes" id="UP000029995"/>
    </source>
</evidence>
<dbReference type="EMBL" id="JANX01000075">
    <property type="protein sequence ID" value="KGM34692.1"/>
    <property type="molecule type" value="Genomic_DNA"/>
</dbReference>
<dbReference type="AlphaFoldDB" id="A0A0A0DCF9"/>
<name>A0A0A0DCF9_9PROT</name>